<dbReference type="PROSITE" id="PS00135">
    <property type="entry name" value="TRYPSIN_SER"/>
    <property type="match status" value="1"/>
</dbReference>
<evidence type="ECO:0000259" key="12">
    <source>
        <dbReference type="PROSITE" id="PS50240"/>
    </source>
</evidence>
<evidence type="ECO:0000256" key="11">
    <source>
        <dbReference type="RuleBase" id="RU363034"/>
    </source>
</evidence>
<keyword evidence="2 11" id="KW-0645">Protease</keyword>
<dbReference type="PROSITE" id="PS50240">
    <property type="entry name" value="TRYPSIN_DOM"/>
    <property type="match status" value="1"/>
</dbReference>
<dbReference type="PANTHER" id="PTHR24256">
    <property type="entry name" value="TRYPTASE-RELATED"/>
    <property type="match status" value="1"/>
</dbReference>
<feature type="domain" description="Peptidase S1" evidence="12">
    <location>
        <begin position="93"/>
        <end position="338"/>
    </location>
</feature>
<evidence type="ECO:0000256" key="3">
    <source>
        <dbReference type="ARBA" id="ARBA00022729"/>
    </source>
</evidence>
<name>A0A139WN27_TRICA</name>
<proteinExistence type="inferred from homology"/>
<dbReference type="FunFam" id="2.40.10.10:FF:000120">
    <property type="entry name" value="Putative serine protease"/>
    <property type="match status" value="1"/>
</dbReference>
<evidence type="ECO:0000256" key="8">
    <source>
        <dbReference type="ARBA" id="ARBA00024195"/>
    </source>
</evidence>
<feature type="domain" description="Clip" evidence="13">
    <location>
        <begin position="14"/>
        <end position="62"/>
    </location>
</feature>
<dbReference type="GO" id="GO:0004252">
    <property type="term" value="F:serine-type endopeptidase activity"/>
    <property type="evidence" value="ECO:0000318"/>
    <property type="project" value="GO_Central"/>
</dbReference>
<evidence type="ECO:0000256" key="1">
    <source>
        <dbReference type="ARBA" id="ARBA00022659"/>
    </source>
</evidence>
<dbReference type="STRING" id="7070.A0A139WN27"/>
<sequence>MANTESVEVPFFFSCQLTNDTDAYCVPVKNCQIDLKTLNGLDLEERRCGPSNENRKNPLVCCETNLVIFSQPKTTTPTSPAKCGVHSTIFNRIFGGETAEEGEFPWLGRVLRRDSLGDLIFSCTGTLIHPKVVLTAAHCLKSKELAENGELYAVSLGEHETSCNSPDNSCLNHKQTIVVSEYVVHPDYDSNSYNHANDIALIILKDPANFTDHVSPICLLEKNFDVVQYTVAGWGRTNNGSSSVIKKKTAIPPYSWTLCSQKYQSVNVNITKKQICAGGVKGKDTCQGDSGGPLMTARDGRWFAAGVVSIGVGCGTEGWPGIYINIPDYVNWINEVIRVKNL</sequence>
<reference evidence="14 15" key="1">
    <citation type="journal article" date="2008" name="Nature">
        <title>The genome of the model beetle and pest Tribolium castaneum.</title>
        <authorList>
            <consortium name="Tribolium Genome Sequencing Consortium"/>
            <person name="Richards S."/>
            <person name="Gibbs R.A."/>
            <person name="Weinstock G.M."/>
            <person name="Brown S.J."/>
            <person name="Denell R."/>
            <person name="Beeman R.W."/>
            <person name="Gibbs R."/>
            <person name="Beeman R.W."/>
            <person name="Brown S.J."/>
            <person name="Bucher G."/>
            <person name="Friedrich M."/>
            <person name="Grimmelikhuijzen C.J."/>
            <person name="Klingler M."/>
            <person name="Lorenzen M."/>
            <person name="Richards S."/>
            <person name="Roth S."/>
            <person name="Schroder R."/>
            <person name="Tautz D."/>
            <person name="Zdobnov E.M."/>
            <person name="Muzny D."/>
            <person name="Gibbs R.A."/>
            <person name="Weinstock G.M."/>
            <person name="Attaway T."/>
            <person name="Bell S."/>
            <person name="Buhay C.J."/>
            <person name="Chandrabose M.N."/>
            <person name="Chavez D."/>
            <person name="Clerk-Blankenburg K.P."/>
            <person name="Cree A."/>
            <person name="Dao M."/>
            <person name="Davis C."/>
            <person name="Chacko J."/>
            <person name="Dinh H."/>
            <person name="Dugan-Rocha S."/>
            <person name="Fowler G."/>
            <person name="Garner T.T."/>
            <person name="Garnes J."/>
            <person name="Gnirke A."/>
            <person name="Hawes A."/>
            <person name="Hernandez J."/>
            <person name="Hines S."/>
            <person name="Holder M."/>
            <person name="Hume J."/>
            <person name="Jhangiani S.N."/>
            <person name="Joshi V."/>
            <person name="Khan Z.M."/>
            <person name="Jackson L."/>
            <person name="Kovar C."/>
            <person name="Kowis A."/>
            <person name="Lee S."/>
            <person name="Lewis L.R."/>
            <person name="Margolis J."/>
            <person name="Morgan M."/>
            <person name="Nazareth L.V."/>
            <person name="Nguyen N."/>
            <person name="Okwuonu G."/>
            <person name="Parker D."/>
            <person name="Richards S."/>
            <person name="Ruiz S.J."/>
            <person name="Santibanez J."/>
            <person name="Savard J."/>
            <person name="Scherer S.E."/>
            <person name="Schneider B."/>
            <person name="Sodergren E."/>
            <person name="Tautz D."/>
            <person name="Vattahil S."/>
            <person name="Villasana D."/>
            <person name="White C.S."/>
            <person name="Wright R."/>
            <person name="Park Y."/>
            <person name="Beeman R.W."/>
            <person name="Lord J."/>
            <person name="Oppert B."/>
            <person name="Lorenzen M."/>
            <person name="Brown S."/>
            <person name="Wang L."/>
            <person name="Savard J."/>
            <person name="Tautz D."/>
            <person name="Richards S."/>
            <person name="Weinstock G."/>
            <person name="Gibbs R.A."/>
            <person name="Liu Y."/>
            <person name="Worley K."/>
            <person name="Weinstock G."/>
            <person name="Elsik C.G."/>
            <person name="Reese J.T."/>
            <person name="Elhaik E."/>
            <person name="Landan G."/>
            <person name="Graur D."/>
            <person name="Arensburger P."/>
            <person name="Atkinson P."/>
            <person name="Beeman R.W."/>
            <person name="Beidler J."/>
            <person name="Brown S.J."/>
            <person name="Demuth J.P."/>
            <person name="Drury D.W."/>
            <person name="Du Y.Z."/>
            <person name="Fujiwara H."/>
            <person name="Lorenzen M."/>
            <person name="Maselli V."/>
            <person name="Osanai M."/>
            <person name="Park Y."/>
            <person name="Robertson H.M."/>
            <person name="Tu Z."/>
            <person name="Wang J.J."/>
            <person name="Wang S."/>
            <person name="Richards S."/>
            <person name="Song H."/>
            <person name="Zhang L."/>
            <person name="Sodergren E."/>
            <person name="Werner D."/>
            <person name="Stanke M."/>
            <person name="Morgenstern B."/>
            <person name="Solovyev V."/>
            <person name="Kosarev P."/>
            <person name="Brown G."/>
            <person name="Chen H.C."/>
            <person name="Ermolaeva O."/>
            <person name="Hlavina W."/>
            <person name="Kapustin Y."/>
            <person name="Kiryutin B."/>
            <person name="Kitts P."/>
            <person name="Maglott D."/>
            <person name="Pruitt K."/>
            <person name="Sapojnikov V."/>
            <person name="Souvorov A."/>
            <person name="Mackey A.J."/>
            <person name="Waterhouse R.M."/>
            <person name="Wyder S."/>
            <person name="Zdobnov E.M."/>
            <person name="Zdobnov E.M."/>
            <person name="Wyder S."/>
            <person name="Kriventseva E.V."/>
            <person name="Kadowaki T."/>
            <person name="Bork P."/>
            <person name="Aranda M."/>
            <person name="Bao R."/>
            <person name="Beermann A."/>
            <person name="Berns N."/>
            <person name="Bolognesi R."/>
            <person name="Bonneton F."/>
            <person name="Bopp D."/>
            <person name="Brown S.J."/>
            <person name="Bucher G."/>
            <person name="Butts T."/>
            <person name="Chaumot A."/>
            <person name="Denell R.E."/>
            <person name="Ferrier D.E."/>
            <person name="Friedrich M."/>
            <person name="Gordon C.M."/>
            <person name="Jindra M."/>
            <person name="Klingler M."/>
            <person name="Lan Q."/>
            <person name="Lattorff H.M."/>
            <person name="Laudet V."/>
            <person name="von Levetsow C."/>
            <person name="Liu Z."/>
            <person name="Lutz R."/>
            <person name="Lynch J.A."/>
            <person name="da Fonseca R.N."/>
            <person name="Posnien N."/>
            <person name="Reuter R."/>
            <person name="Roth S."/>
            <person name="Savard J."/>
            <person name="Schinko J.B."/>
            <person name="Schmitt C."/>
            <person name="Schoppmeier M."/>
            <person name="Schroder R."/>
            <person name="Shippy T.D."/>
            <person name="Simonnet F."/>
            <person name="Marques-Souza H."/>
            <person name="Tautz D."/>
            <person name="Tomoyasu Y."/>
            <person name="Trauner J."/>
            <person name="Van der Zee M."/>
            <person name="Vervoort M."/>
            <person name="Wittkopp N."/>
            <person name="Wimmer E.A."/>
            <person name="Yang X."/>
            <person name="Jones A.K."/>
            <person name="Sattelle D.B."/>
            <person name="Ebert P.R."/>
            <person name="Nelson D."/>
            <person name="Scott J.G."/>
            <person name="Beeman R.W."/>
            <person name="Muthukrishnan S."/>
            <person name="Kramer K.J."/>
            <person name="Arakane Y."/>
            <person name="Beeman R.W."/>
            <person name="Zhu Q."/>
            <person name="Hogenkamp D."/>
            <person name="Dixit R."/>
            <person name="Oppert B."/>
            <person name="Jiang H."/>
            <person name="Zou Z."/>
            <person name="Marshall J."/>
            <person name="Elpidina E."/>
            <person name="Vinokurov K."/>
            <person name="Oppert C."/>
            <person name="Zou Z."/>
            <person name="Evans J."/>
            <person name="Lu Z."/>
            <person name="Zhao P."/>
            <person name="Sumathipala N."/>
            <person name="Altincicek B."/>
            <person name="Vilcinskas A."/>
            <person name="Williams M."/>
            <person name="Hultmark D."/>
            <person name="Hetru C."/>
            <person name="Jiang H."/>
            <person name="Grimmelikhuijzen C.J."/>
            <person name="Hauser F."/>
            <person name="Cazzamali G."/>
            <person name="Williamson M."/>
            <person name="Park Y."/>
            <person name="Li B."/>
            <person name="Tanaka Y."/>
            <person name="Predel R."/>
            <person name="Neupert S."/>
            <person name="Schachtner J."/>
            <person name="Verleyen P."/>
            <person name="Raible F."/>
            <person name="Bork P."/>
            <person name="Friedrich M."/>
            <person name="Walden K.K."/>
            <person name="Robertson H.M."/>
            <person name="Angeli S."/>
            <person name="Foret S."/>
            <person name="Bucher G."/>
            <person name="Schuetz S."/>
            <person name="Maleszka R."/>
            <person name="Wimmer E.A."/>
            <person name="Beeman R.W."/>
            <person name="Lorenzen M."/>
            <person name="Tomoyasu Y."/>
            <person name="Miller S.C."/>
            <person name="Grossmann D."/>
            <person name="Bucher G."/>
        </authorList>
    </citation>
    <scope>NUCLEOTIDE SEQUENCE [LARGE SCALE GENOMIC DNA]</scope>
    <source>
        <strain evidence="14 15">Georgia GA2</strain>
    </source>
</reference>
<dbReference type="InterPro" id="IPR033116">
    <property type="entry name" value="TRYPSIN_SER"/>
</dbReference>
<accession>A0A139WN27</accession>
<comment type="catalytic activity">
    <reaction evidence="9">
        <text>Selective cleavage of 103-Arg-|-Ser-104 and 124-Ile-|-Ile-125 bonds in Limulus clotting factor B to form activated factor B. Cleavage of -Pro-Arg-|-Xaa- bonds in synthetic substrates.</text>
        <dbReference type="EC" id="3.4.21.84"/>
    </reaction>
</comment>
<dbReference type="PROSITE" id="PS51888">
    <property type="entry name" value="CLIP"/>
    <property type="match status" value="1"/>
</dbReference>
<dbReference type="GO" id="GO:0042381">
    <property type="term" value="P:hemolymph coagulation"/>
    <property type="evidence" value="ECO:0007669"/>
    <property type="project" value="UniProtKB-KW"/>
</dbReference>
<dbReference type="InParanoid" id="A0A139WN27"/>
<evidence type="ECO:0000256" key="9">
    <source>
        <dbReference type="ARBA" id="ARBA00052079"/>
    </source>
</evidence>
<evidence type="ECO:0000256" key="10">
    <source>
        <dbReference type="ARBA" id="ARBA00066707"/>
    </source>
</evidence>
<dbReference type="InterPro" id="IPR001314">
    <property type="entry name" value="Peptidase_S1A"/>
</dbReference>
<keyword evidence="4 11" id="KW-0378">Hydrolase</keyword>
<dbReference type="PROSITE" id="PS00134">
    <property type="entry name" value="TRYPSIN_HIS"/>
    <property type="match status" value="1"/>
</dbReference>
<dbReference type="Gene3D" id="2.40.10.10">
    <property type="entry name" value="Trypsin-like serine proteases"/>
    <property type="match status" value="1"/>
</dbReference>
<dbReference type="InterPro" id="IPR001254">
    <property type="entry name" value="Trypsin_dom"/>
</dbReference>
<dbReference type="InterPro" id="IPR022700">
    <property type="entry name" value="CLIP"/>
</dbReference>
<dbReference type="PRINTS" id="PR00722">
    <property type="entry name" value="CHYMOTRYPSIN"/>
</dbReference>
<dbReference type="OMA" id="VQICAGR"/>
<reference evidence="14 15" key="2">
    <citation type="journal article" date="2010" name="Nucleic Acids Res.">
        <title>BeetleBase in 2010: revisions to provide comprehensive genomic information for Tribolium castaneum.</title>
        <authorList>
            <person name="Kim H.S."/>
            <person name="Murphy T."/>
            <person name="Xia J."/>
            <person name="Caragea D."/>
            <person name="Park Y."/>
            <person name="Beeman R.W."/>
            <person name="Lorenzen M.D."/>
            <person name="Butcher S."/>
            <person name="Manak J.R."/>
            <person name="Brown S.J."/>
        </authorList>
    </citation>
    <scope>GENOME REANNOTATION</scope>
    <source>
        <strain evidence="14 15">Georgia GA2</strain>
    </source>
</reference>
<gene>
    <name evidence="14" type="primary">AUGUSTUS-3.0.2_32163</name>
    <name evidence="14" type="ORF">TcasGA2_TC032163</name>
</gene>
<dbReference type="EC" id="3.4.21.84" evidence="10"/>
<dbReference type="EMBL" id="KQ971312">
    <property type="protein sequence ID" value="KYB29267.1"/>
    <property type="molecule type" value="Genomic_DNA"/>
</dbReference>
<keyword evidence="6 11" id="KW-0720">Serine protease</keyword>
<protein>
    <recommendedName>
        <fullName evidence="10">limulus clotting factor C</fullName>
        <ecNumber evidence="10">3.4.21.84</ecNumber>
    </recommendedName>
</protein>
<evidence type="ECO:0000313" key="15">
    <source>
        <dbReference type="Proteomes" id="UP000007266"/>
    </source>
</evidence>
<dbReference type="Proteomes" id="UP000007266">
    <property type="component" value="Linkage group 2"/>
</dbReference>
<evidence type="ECO:0000256" key="5">
    <source>
        <dbReference type="ARBA" id="ARBA00022820"/>
    </source>
</evidence>
<keyword evidence="3" id="KW-0732">Signal</keyword>
<keyword evidence="15" id="KW-1185">Reference proteome</keyword>
<evidence type="ECO:0000256" key="6">
    <source>
        <dbReference type="ARBA" id="ARBA00022825"/>
    </source>
</evidence>
<dbReference type="CDD" id="cd00190">
    <property type="entry name" value="Tryp_SPc"/>
    <property type="match status" value="1"/>
</dbReference>
<dbReference type="InterPro" id="IPR018114">
    <property type="entry name" value="TRYPSIN_HIS"/>
</dbReference>
<evidence type="ECO:0000256" key="4">
    <source>
        <dbReference type="ARBA" id="ARBA00022801"/>
    </source>
</evidence>
<keyword evidence="1" id="KW-0768">Sushi</keyword>
<evidence type="ECO:0000256" key="2">
    <source>
        <dbReference type="ARBA" id="ARBA00022670"/>
    </source>
</evidence>
<keyword evidence="5" id="KW-0353">Hemolymph clotting</keyword>
<organism evidence="14 15">
    <name type="scientific">Tribolium castaneum</name>
    <name type="common">Red flour beetle</name>
    <dbReference type="NCBI Taxonomy" id="7070"/>
    <lineage>
        <taxon>Eukaryota</taxon>
        <taxon>Metazoa</taxon>
        <taxon>Ecdysozoa</taxon>
        <taxon>Arthropoda</taxon>
        <taxon>Hexapoda</taxon>
        <taxon>Insecta</taxon>
        <taxon>Pterygota</taxon>
        <taxon>Neoptera</taxon>
        <taxon>Endopterygota</taxon>
        <taxon>Coleoptera</taxon>
        <taxon>Polyphaga</taxon>
        <taxon>Cucujiformia</taxon>
        <taxon>Tenebrionidae</taxon>
        <taxon>Tenebrionidae incertae sedis</taxon>
        <taxon>Tribolium</taxon>
    </lineage>
</organism>
<dbReference type="InterPro" id="IPR043504">
    <property type="entry name" value="Peptidase_S1_PA_chymotrypsin"/>
</dbReference>
<evidence type="ECO:0000256" key="7">
    <source>
        <dbReference type="ARBA" id="ARBA00023157"/>
    </source>
</evidence>
<dbReference type="GO" id="GO:0006508">
    <property type="term" value="P:proteolysis"/>
    <property type="evidence" value="ECO:0000318"/>
    <property type="project" value="GO_Central"/>
</dbReference>
<comment type="similarity">
    <text evidence="8">Belongs to the peptidase S1 family. CLIP subfamily.</text>
</comment>
<evidence type="ECO:0000313" key="14">
    <source>
        <dbReference type="EMBL" id="KYB29267.1"/>
    </source>
</evidence>
<keyword evidence="7" id="KW-1015">Disulfide bond</keyword>
<dbReference type="SUPFAM" id="SSF50494">
    <property type="entry name" value="Trypsin-like serine proteases"/>
    <property type="match status" value="1"/>
</dbReference>
<dbReference type="AlphaFoldDB" id="A0A139WN27"/>
<dbReference type="GO" id="GO:0005615">
    <property type="term" value="C:extracellular space"/>
    <property type="evidence" value="ECO:0000318"/>
    <property type="project" value="GO_Central"/>
</dbReference>
<dbReference type="SMART" id="SM00020">
    <property type="entry name" value="Tryp_SPc"/>
    <property type="match status" value="1"/>
</dbReference>
<evidence type="ECO:0000259" key="13">
    <source>
        <dbReference type="PROSITE" id="PS51888"/>
    </source>
</evidence>
<dbReference type="InterPro" id="IPR009003">
    <property type="entry name" value="Peptidase_S1_PA"/>
</dbReference>
<dbReference type="Pfam" id="PF00089">
    <property type="entry name" value="Trypsin"/>
    <property type="match status" value="1"/>
</dbReference>
<dbReference type="InterPro" id="IPR051487">
    <property type="entry name" value="Ser/Thr_Proteases_Immune/Dev"/>
</dbReference>